<evidence type="ECO:0000256" key="1">
    <source>
        <dbReference type="SAM" id="MobiDB-lite"/>
    </source>
</evidence>
<proteinExistence type="predicted"/>
<dbReference type="AlphaFoldDB" id="A0A2T3ZKM1"/>
<dbReference type="EMBL" id="KZ679257">
    <property type="protein sequence ID" value="PTB45354.1"/>
    <property type="molecule type" value="Genomic_DNA"/>
</dbReference>
<evidence type="ECO:0000313" key="2">
    <source>
        <dbReference type="EMBL" id="PTB45354.1"/>
    </source>
</evidence>
<reference evidence="2 3" key="1">
    <citation type="submission" date="2016-07" db="EMBL/GenBank/DDBJ databases">
        <title>Multiple horizontal gene transfer events from other fungi enriched the ability of initially mycotrophic Trichoderma (Ascomycota) to feed on dead plant biomass.</title>
        <authorList>
            <consortium name="DOE Joint Genome Institute"/>
            <person name="Aerts A."/>
            <person name="Atanasova L."/>
            <person name="Chenthamara K."/>
            <person name="Zhang J."/>
            <person name="Grujic M."/>
            <person name="Henrissat B."/>
            <person name="Kuo A."/>
            <person name="Salamov A."/>
            <person name="Lipzen A."/>
            <person name="Labutti K."/>
            <person name="Barry K."/>
            <person name="Miao Y."/>
            <person name="Rahimi M.J."/>
            <person name="Shen Q."/>
            <person name="Grigoriev I.V."/>
            <person name="Kubicek C.P."/>
            <person name="Druzhinina I.S."/>
        </authorList>
    </citation>
    <scope>NUCLEOTIDE SEQUENCE [LARGE SCALE GENOMIC DNA]</scope>
    <source>
        <strain evidence="2 3">CBS 433.97</strain>
    </source>
</reference>
<accession>A0A2T3ZKM1</accession>
<protein>
    <submittedName>
        <fullName evidence="2">Uncharacterized protein</fullName>
    </submittedName>
</protein>
<gene>
    <name evidence="2" type="ORF">M441DRAFT_451489</name>
</gene>
<feature type="region of interest" description="Disordered" evidence="1">
    <location>
        <begin position="17"/>
        <end position="48"/>
    </location>
</feature>
<name>A0A2T3ZKM1_TRIA4</name>
<evidence type="ECO:0000313" key="3">
    <source>
        <dbReference type="Proteomes" id="UP000240493"/>
    </source>
</evidence>
<keyword evidence="3" id="KW-1185">Reference proteome</keyword>
<sequence>MCSVVASFFFSWARPGSRNPHGANSSSMPRSGKARNSVAQQAAGAQIRDMLPLPTCTRRATQTRDAATSASPAPVRYTRQANKGRNYLRCCIWSCTASHRTGTAPAPPTRAFCCNATESQRGPSKHEHTLVRISSPPECYYDY</sequence>
<organism evidence="2 3">
    <name type="scientific">Trichoderma asperellum (strain ATCC 204424 / CBS 433.97 / NBRC 101777)</name>
    <dbReference type="NCBI Taxonomy" id="1042311"/>
    <lineage>
        <taxon>Eukaryota</taxon>
        <taxon>Fungi</taxon>
        <taxon>Dikarya</taxon>
        <taxon>Ascomycota</taxon>
        <taxon>Pezizomycotina</taxon>
        <taxon>Sordariomycetes</taxon>
        <taxon>Hypocreomycetidae</taxon>
        <taxon>Hypocreales</taxon>
        <taxon>Hypocreaceae</taxon>
        <taxon>Trichoderma</taxon>
    </lineage>
</organism>
<dbReference type="Proteomes" id="UP000240493">
    <property type="component" value="Unassembled WGS sequence"/>
</dbReference>